<evidence type="ECO:0000256" key="1">
    <source>
        <dbReference type="ARBA" id="ARBA00003043"/>
    </source>
</evidence>
<evidence type="ECO:0000256" key="5">
    <source>
        <dbReference type="ARBA" id="ARBA00022801"/>
    </source>
</evidence>
<gene>
    <name evidence="9" type="primary">pth</name>
    <name evidence="10" type="ordered locus">Mfer_0552</name>
</gene>
<comment type="subcellular location">
    <subcellularLocation>
        <location evidence="2 9">Cytoplasm</location>
    </subcellularLocation>
</comment>
<evidence type="ECO:0000256" key="2">
    <source>
        <dbReference type="ARBA" id="ARBA00004496"/>
    </source>
</evidence>
<dbReference type="PANTHER" id="PTHR12649">
    <property type="entry name" value="PEPTIDYL-TRNA HYDROLASE 2"/>
    <property type="match status" value="1"/>
</dbReference>
<dbReference type="InterPro" id="IPR023476">
    <property type="entry name" value="Pep_tRNA_hydro_II_dom_sf"/>
</dbReference>
<evidence type="ECO:0000256" key="9">
    <source>
        <dbReference type="HAMAP-Rule" id="MF_00628"/>
    </source>
</evidence>
<dbReference type="STRING" id="523846.Mfer_0552"/>
<dbReference type="Gene3D" id="3.40.1490.10">
    <property type="entry name" value="Bit1"/>
    <property type="match status" value="1"/>
</dbReference>
<dbReference type="OrthoDB" id="6075at2157"/>
<dbReference type="KEGG" id="mfv:Mfer_0552"/>
<evidence type="ECO:0000256" key="7">
    <source>
        <dbReference type="ARBA" id="ARBA00048707"/>
    </source>
</evidence>
<evidence type="ECO:0000256" key="6">
    <source>
        <dbReference type="ARBA" id="ARBA00038050"/>
    </source>
</evidence>
<dbReference type="NCBIfam" id="NF003314">
    <property type="entry name" value="PRK04322.1"/>
    <property type="match status" value="1"/>
</dbReference>
<dbReference type="HOGENOM" id="CLU_073661_2_2_2"/>
<dbReference type="EMBL" id="CP002278">
    <property type="protein sequence ID" value="ADP77352.1"/>
    <property type="molecule type" value="Genomic_DNA"/>
</dbReference>
<dbReference type="GO" id="GO:0006412">
    <property type="term" value="P:translation"/>
    <property type="evidence" value="ECO:0007669"/>
    <property type="project" value="UniProtKB-UniRule"/>
</dbReference>
<proteinExistence type="inferred from homology"/>
<dbReference type="NCBIfam" id="TIGR00283">
    <property type="entry name" value="arch_pth2"/>
    <property type="match status" value="1"/>
</dbReference>
<sequence>MKQVIVVRDDIKMSKGKLIAQACHASLESFKNAEKNKIKKWESEGAKKVVLKVKTLDELLKIYEAVKNSGLPHYLVKDAGHTELPPGTITCLGIGPDDDKKIDKITGNLKLLK</sequence>
<dbReference type="EC" id="3.1.1.29" evidence="3 9"/>
<dbReference type="GO" id="GO:0005829">
    <property type="term" value="C:cytosol"/>
    <property type="evidence" value="ECO:0007669"/>
    <property type="project" value="TreeGrafter"/>
</dbReference>
<evidence type="ECO:0000256" key="4">
    <source>
        <dbReference type="ARBA" id="ARBA00022490"/>
    </source>
</evidence>
<reference evidence="10 11" key="1">
    <citation type="journal article" date="2010" name="Stand. Genomic Sci.">
        <title>Complete genome sequence of Methanothermus fervidus type strain (V24S).</title>
        <authorList>
            <person name="Anderson I."/>
            <person name="Djao O.D."/>
            <person name="Misra M."/>
            <person name="Chertkov O."/>
            <person name="Nolan M."/>
            <person name="Lucas S."/>
            <person name="Lapidus A."/>
            <person name="Del Rio T.G."/>
            <person name="Tice H."/>
            <person name="Cheng J.F."/>
            <person name="Tapia R."/>
            <person name="Han C."/>
            <person name="Goodwin L."/>
            <person name="Pitluck S."/>
            <person name="Liolios K."/>
            <person name="Ivanova N."/>
            <person name="Mavromatis K."/>
            <person name="Mikhailova N."/>
            <person name="Pati A."/>
            <person name="Brambilla E."/>
            <person name="Chen A."/>
            <person name="Palaniappan K."/>
            <person name="Land M."/>
            <person name="Hauser L."/>
            <person name="Chang Y.J."/>
            <person name="Jeffries C.D."/>
            <person name="Sikorski J."/>
            <person name="Spring S."/>
            <person name="Rohde M."/>
            <person name="Eichinger K."/>
            <person name="Huber H."/>
            <person name="Wirth R."/>
            <person name="Goker M."/>
            <person name="Detter J.C."/>
            <person name="Woyke T."/>
            <person name="Bristow J."/>
            <person name="Eisen J.A."/>
            <person name="Markowitz V."/>
            <person name="Hugenholtz P."/>
            <person name="Klenk H.P."/>
            <person name="Kyrpides N.C."/>
        </authorList>
    </citation>
    <scope>NUCLEOTIDE SEQUENCE [LARGE SCALE GENOMIC DNA]</scope>
    <source>
        <strain evidence="11">ATCC 43054 / DSM 2088 / JCM 10308 / V24 S</strain>
    </source>
</reference>
<dbReference type="AlphaFoldDB" id="E3GYH0"/>
<comment type="similarity">
    <text evidence="6 9">Belongs to the PTH2 family.</text>
</comment>
<dbReference type="GO" id="GO:0004045">
    <property type="term" value="F:peptidyl-tRNA hydrolase activity"/>
    <property type="evidence" value="ECO:0007669"/>
    <property type="project" value="UniProtKB-UniRule"/>
</dbReference>
<protein>
    <recommendedName>
        <fullName evidence="8 9">Peptidyl-tRNA hydrolase</fullName>
        <shortName evidence="9">PTH</shortName>
        <ecNumber evidence="3 9">3.1.1.29</ecNumber>
    </recommendedName>
</protein>
<evidence type="ECO:0000256" key="8">
    <source>
        <dbReference type="ARBA" id="ARBA00050038"/>
    </source>
</evidence>
<keyword evidence="5 9" id="KW-0378">Hydrolase</keyword>
<evidence type="ECO:0000256" key="3">
    <source>
        <dbReference type="ARBA" id="ARBA00013260"/>
    </source>
</evidence>
<dbReference type="HAMAP" id="MF_00628">
    <property type="entry name" value="Pept_tRNA_hydro_arch"/>
    <property type="match status" value="1"/>
</dbReference>
<keyword evidence="11" id="KW-1185">Reference proteome</keyword>
<evidence type="ECO:0000313" key="11">
    <source>
        <dbReference type="Proteomes" id="UP000002315"/>
    </source>
</evidence>
<dbReference type="Pfam" id="PF01981">
    <property type="entry name" value="PTH2"/>
    <property type="match status" value="1"/>
</dbReference>
<organism evidence="10 11">
    <name type="scientific">Methanothermus fervidus (strain ATCC 43054 / DSM 2088 / JCM 10308 / V24 S)</name>
    <dbReference type="NCBI Taxonomy" id="523846"/>
    <lineage>
        <taxon>Archaea</taxon>
        <taxon>Methanobacteriati</taxon>
        <taxon>Methanobacteriota</taxon>
        <taxon>Methanomada group</taxon>
        <taxon>Methanobacteria</taxon>
        <taxon>Methanobacteriales</taxon>
        <taxon>Methanothermaceae</taxon>
        <taxon>Methanothermus</taxon>
    </lineage>
</organism>
<comment type="function">
    <text evidence="1 9">The natural substrate for this enzyme may be peptidyl-tRNAs which drop off the ribosome during protein synthesis.</text>
</comment>
<name>E3GYH0_METFV</name>
<evidence type="ECO:0000313" key="10">
    <source>
        <dbReference type="EMBL" id="ADP77352.1"/>
    </source>
</evidence>
<dbReference type="InterPro" id="IPR034759">
    <property type="entry name" value="Pept_tRNA_hydro_arch"/>
</dbReference>
<dbReference type="Proteomes" id="UP000002315">
    <property type="component" value="Chromosome"/>
</dbReference>
<dbReference type="FunFam" id="3.40.1490.10:FF:000001">
    <property type="entry name" value="Peptidyl-tRNA hydrolase 2"/>
    <property type="match status" value="1"/>
</dbReference>
<accession>E3GYH0</accession>
<dbReference type="InterPro" id="IPR002833">
    <property type="entry name" value="PTH2"/>
</dbReference>
<dbReference type="PANTHER" id="PTHR12649:SF11">
    <property type="entry name" value="PEPTIDYL-TRNA HYDROLASE 2, MITOCHONDRIAL"/>
    <property type="match status" value="1"/>
</dbReference>
<comment type="catalytic activity">
    <reaction evidence="7 9">
        <text>an N-acyl-L-alpha-aminoacyl-tRNA + H2O = an N-acyl-L-amino acid + a tRNA + H(+)</text>
        <dbReference type="Rhea" id="RHEA:54448"/>
        <dbReference type="Rhea" id="RHEA-COMP:10123"/>
        <dbReference type="Rhea" id="RHEA-COMP:13883"/>
        <dbReference type="ChEBI" id="CHEBI:15377"/>
        <dbReference type="ChEBI" id="CHEBI:15378"/>
        <dbReference type="ChEBI" id="CHEBI:59874"/>
        <dbReference type="ChEBI" id="CHEBI:78442"/>
        <dbReference type="ChEBI" id="CHEBI:138191"/>
        <dbReference type="EC" id="3.1.1.29"/>
    </reaction>
</comment>
<dbReference type="SUPFAM" id="SSF102462">
    <property type="entry name" value="Peptidyl-tRNA hydrolase II"/>
    <property type="match status" value="1"/>
</dbReference>
<dbReference type="CDD" id="cd02430">
    <property type="entry name" value="PTH2"/>
    <property type="match status" value="1"/>
</dbReference>
<keyword evidence="4 9" id="KW-0963">Cytoplasm</keyword>